<dbReference type="PANTHER" id="PTHR10794:SF94">
    <property type="entry name" value="ESTERASE YHET-RELATED"/>
    <property type="match status" value="1"/>
</dbReference>
<evidence type="ECO:0000256" key="1">
    <source>
        <dbReference type="ARBA" id="ARBA00010884"/>
    </source>
</evidence>
<dbReference type="GO" id="GO:0047372">
    <property type="term" value="F:monoacylglycerol lipase activity"/>
    <property type="evidence" value="ECO:0007669"/>
    <property type="project" value="TreeGrafter"/>
</dbReference>
<dbReference type="PANTHER" id="PTHR10794">
    <property type="entry name" value="ABHYDROLASE DOMAIN-CONTAINING PROTEIN"/>
    <property type="match status" value="1"/>
</dbReference>
<feature type="domain" description="AB hydrolase-1" evidence="3">
    <location>
        <begin position="97"/>
        <end position="337"/>
    </location>
</feature>
<comment type="similarity">
    <text evidence="1">Belongs to the AB hydrolase superfamily. AB hydrolase 4 family.</text>
</comment>
<dbReference type="SUPFAM" id="SSF53474">
    <property type="entry name" value="alpha/beta-Hydrolases"/>
    <property type="match status" value="1"/>
</dbReference>
<name>A0A9E6N0I6_9PROT</name>
<feature type="active site" description="Charge relay system" evidence="2">
    <location>
        <position position="304"/>
    </location>
</feature>
<reference evidence="4" key="1">
    <citation type="submission" date="2021-02" db="EMBL/GenBank/DDBJ databases">
        <title>Comparative genomics of Ferrovum myxofaciens strains, predominant extremophile bacteria forming large biofilm stalactites in acid mine ecosystems.</title>
        <authorList>
            <person name="Burkartova K."/>
            <person name="Ridl J."/>
            <person name="Pajer P."/>
            <person name="Falteisek L."/>
        </authorList>
    </citation>
    <scope>NUCLEOTIDE SEQUENCE</scope>
    <source>
        <strain evidence="4">MI1III</strain>
    </source>
</reference>
<dbReference type="Gene3D" id="3.40.50.1820">
    <property type="entry name" value="alpha/beta hydrolase"/>
    <property type="match status" value="1"/>
</dbReference>
<sequence length="370" mass="41572">MTFAHFTPIPFLSPVLTTYTLRVIIKRPQVVMMHLSPAQFFPSPFSPSFWLRNPHVQTVCGARWVSVPRPLWRQEIWASPDGDTLQIERLTGAPDQPVLTLFHGLEGSAESTYIRALANAAQALGWSVVAPNFRACGSLLNIRPRLYHAGDSPEIHWILQRIHTEYPHTPRYAAGFSLGGNMLLKWLGEQGDRASPWVHRCVAVATPFDLTSVGDHLTRGLNRFYGRHFLTTLKAKARAKHAQFPGSFDLEATLAARTLRQFDDHCMAPLHGFRDASDYWKRSSCLPLLPHIRCPTLLLQARDDPFMPPHALPSRHALPPDVTLDFQARGGHVGFISGILPPRADWMPAHLLNYLRPFLPPSQNGHNPSE</sequence>
<protein>
    <submittedName>
        <fullName evidence="4">Alpha/beta fold hydrolase</fullName>
    </submittedName>
</protein>
<dbReference type="RefSeq" id="WP_273145879.1">
    <property type="nucleotide sequence ID" value="NZ_CP053675.1"/>
</dbReference>
<dbReference type="InterPro" id="IPR050960">
    <property type="entry name" value="AB_hydrolase_4_sf"/>
</dbReference>
<evidence type="ECO:0000313" key="4">
    <source>
        <dbReference type="EMBL" id="QWY78552.1"/>
    </source>
</evidence>
<feature type="active site" description="Charge relay system" evidence="2">
    <location>
        <position position="177"/>
    </location>
</feature>
<dbReference type="Proteomes" id="UP000683551">
    <property type="component" value="Chromosome"/>
</dbReference>
<gene>
    <name evidence="4" type="ORF">JZL65_05680</name>
</gene>
<dbReference type="Pfam" id="PF00561">
    <property type="entry name" value="Abhydrolase_1"/>
    <property type="match status" value="1"/>
</dbReference>
<accession>A0A9E6N0I6</accession>
<dbReference type="InterPro" id="IPR012020">
    <property type="entry name" value="ABHD4"/>
</dbReference>
<keyword evidence="4" id="KW-0378">Hydrolase</keyword>
<dbReference type="EMBL" id="CP071137">
    <property type="protein sequence ID" value="QWY78552.1"/>
    <property type="molecule type" value="Genomic_DNA"/>
</dbReference>
<dbReference type="InterPro" id="IPR000073">
    <property type="entry name" value="AB_hydrolase_1"/>
</dbReference>
<dbReference type="InterPro" id="IPR029058">
    <property type="entry name" value="AB_hydrolase_fold"/>
</dbReference>
<feature type="active site" description="Charge relay system" evidence="2">
    <location>
        <position position="332"/>
    </location>
</feature>
<organism evidence="4 5">
    <name type="scientific">Ferrovum myxofaciens</name>
    <dbReference type="NCBI Taxonomy" id="416213"/>
    <lineage>
        <taxon>Bacteria</taxon>
        <taxon>Pseudomonadati</taxon>
        <taxon>Pseudomonadota</taxon>
        <taxon>Betaproteobacteria</taxon>
        <taxon>Ferrovales</taxon>
        <taxon>Ferrovaceae</taxon>
        <taxon>Ferrovum</taxon>
    </lineage>
</organism>
<dbReference type="GO" id="GO:0034338">
    <property type="term" value="F:short-chain carboxylesterase activity"/>
    <property type="evidence" value="ECO:0007669"/>
    <property type="project" value="TreeGrafter"/>
</dbReference>
<dbReference type="PIRSF" id="PIRSF005211">
    <property type="entry name" value="Ab_hydro_YheT"/>
    <property type="match status" value="1"/>
</dbReference>
<proteinExistence type="inferred from homology"/>
<evidence type="ECO:0000256" key="2">
    <source>
        <dbReference type="PIRSR" id="PIRSR005211-1"/>
    </source>
</evidence>
<evidence type="ECO:0000313" key="5">
    <source>
        <dbReference type="Proteomes" id="UP000683551"/>
    </source>
</evidence>
<evidence type="ECO:0000259" key="3">
    <source>
        <dbReference type="Pfam" id="PF00561"/>
    </source>
</evidence>
<dbReference type="AlphaFoldDB" id="A0A9E6N0I6"/>